<dbReference type="EMBL" id="JBJQND010000009">
    <property type="protein sequence ID" value="KAL3866434.1"/>
    <property type="molecule type" value="Genomic_DNA"/>
</dbReference>
<keyword evidence="2" id="KW-1185">Reference proteome</keyword>
<protein>
    <recommendedName>
        <fullName evidence="3">Nudix hydrolase domain-containing protein</fullName>
    </recommendedName>
</protein>
<dbReference type="AlphaFoldDB" id="A0ABD3VXT7"/>
<dbReference type="PANTHER" id="PTHR16099:SF5">
    <property type="entry name" value="NUCLEOTIDE TRIPHOSPHATE DIPHOSPHATASE NUDT15"/>
    <property type="match status" value="1"/>
</dbReference>
<reference evidence="1 2" key="1">
    <citation type="submission" date="2024-11" db="EMBL/GenBank/DDBJ databases">
        <title>Chromosome-level genome assembly of the freshwater bivalve Anodonta woodiana.</title>
        <authorList>
            <person name="Chen X."/>
        </authorList>
    </citation>
    <scope>NUCLEOTIDE SEQUENCE [LARGE SCALE GENOMIC DNA]</scope>
    <source>
        <strain evidence="1">MN2024</strain>
        <tissue evidence="1">Gills</tissue>
    </source>
</reference>
<organism evidence="1 2">
    <name type="scientific">Sinanodonta woodiana</name>
    <name type="common">Chinese pond mussel</name>
    <name type="synonym">Anodonta woodiana</name>
    <dbReference type="NCBI Taxonomy" id="1069815"/>
    <lineage>
        <taxon>Eukaryota</taxon>
        <taxon>Metazoa</taxon>
        <taxon>Spiralia</taxon>
        <taxon>Lophotrochozoa</taxon>
        <taxon>Mollusca</taxon>
        <taxon>Bivalvia</taxon>
        <taxon>Autobranchia</taxon>
        <taxon>Heteroconchia</taxon>
        <taxon>Palaeoheterodonta</taxon>
        <taxon>Unionida</taxon>
        <taxon>Unionoidea</taxon>
        <taxon>Unionidae</taxon>
        <taxon>Unioninae</taxon>
        <taxon>Sinanodonta</taxon>
    </lineage>
</organism>
<comment type="caution">
    <text evidence="1">The sequence shown here is derived from an EMBL/GenBank/DDBJ whole genome shotgun (WGS) entry which is preliminary data.</text>
</comment>
<evidence type="ECO:0000313" key="2">
    <source>
        <dbReference type="Proteomes" id="UP001634394"/>
    </source>
</evidence>
<dbReference type="InterPro" id="IPR015797">
    <property type="entry name" value="NUDIX_hydrolase-like_dom_sf"/>
</dbReference>
<accession>A0ABD3VXT7</accession>
<gene>
    <name evidence="1" type="ORF">ACJMK2_043730</name>
</gene>
<dbReference type="Proteomes" id="UP001634394">
    <property type="component" value="Unassembled WGS sequence"/>
</dbReference>
<evidence type="ECO:0008006" key="3">
    <source>
        <dbReference type="Google" id="ProtNLM"/>
    </source>
</evidence>
<dbReference type="Gene3D" id="3.90.79.10">
    <property type="entry name" value="Nucleoside Triphosphate Pyrophosphohydrolase"/>
    <property type="match status" value="1"/>
</dbReference>
<dbReference type="PANTHER" id="PTHR16099">
    <property type="entry name" value="8-OXO-DGTP DIPHOSPHATES NUDT15"/>
    <property type="match status" value="1"/>
</dbReference>
<dbReference type="SUPFAM" id="SSF55811">
    <property type="entry name" value="Nudix"/>
    <property type="match status" value="1"/>
</dbReference>
<sequence length="128" mass="14188">MSASCRRDRPGVGVEVFVTSPDYPHCEFVGVLFKGPSICSVLYALPGGHLEFTSTAGLQLESWEECGKRETLEETGLQLKNVHYATVVNGVIDTAVRKEPINREPDKCEVNWSTVQYIFKQWGNLGPA</sequence>
<proteinExistence type="predicted"/>
<name>A0ABD3VXT7_SINWO</name>
<evidence type="ECO:0000313" key="1">
    <source>
        <dbReference type="EMBL" id="KAL3866434.1"/>
    </source>
</evidence>